<dbReference type="GO" id="GO:0000160">
    <property type="term" value="P:phosphorelay signal transduction system"/>
    <property type="evidence" value="ECO:0007669"/>
    <property type="project" value="InterPro"/>
</dbReference>
<protein>
    <submittedName>
        <fullName evidence="6">Putative adenylate/guanylate cyclase</fullName>
    </submittedName>
</protein>
<dbReference type="InterPro" id="IPR029787">
    <property type="entry name" value="Nucleotide_cyclase"/>
</dbReference>
<dbReference type="PROSITE" id="PS50125">
    <property type="entry name" value="GUANYLATE_CYCLASE_2"/>
    <property type="match status" value="1"/>
</dbReference>
<dbReference type="Pfam" id="PF00211">
    <property type="entry name" value="Guanylate_cyc"/>
    <property type="match status" value="1"/>
</dbReference>
<dbReference type="eggNOG" id="COG2114">
    <property type="taxonomic scope" value="Bacteria"/>
</dbReference>
<dbReference type="SMART" id="SM00448">
    <property type="entry name" value="REC"/>
    <property type="match status" value="1"/>
</dbReference>
<dbReference type="CDD" id="cd07302">
    <property type="entry name" value="CHD"/>
    <property type="match status" value="1"/>
</dbReference>
<dbReference type="EMBL" id="AP012337">
    <property type="protein sequence ID" value="BAL98566.1"/>
    <property type="molecule type" value="Genomic_DNA"/>
</dbReference>
<dbReference type="AlphaFoldDB" id="I0HZX9"/>
<evidence type="ECO:0000259" key="5">
    <source>
        <dbReference type="PROSITE" id="PS50125"/>
    </source>
</evidence>
<dbReference type="PANTHER" id="PTHR43081:SF1">
    <property type="entry name" value="ADENYLATE CYCLASE, TERMINAL-DIFFERENTIATION SPECIFIC"/>
    <property type="match status" value="1"/>
</dbReference>
<evidence type="ECO:0000256" key="1">
    <source>
        <dbReference type="ARBA" id="ARBA00005381"/>
    </source>
</evidence>
<feature type="modified residue" description="4-aspartylphosphate" evidence="2">
    <location>
        <position position="68"/>
    </location>
</feature>
<feature type="coiled-coil region" evidence="3">
    <location>
        <begin position="135"/>
        <end position="162"/>
    </location>
</feature>
<name>I0HZX9_CALAS</name>
<dbReference type="RefSeq" id="WP_014431807.1">
    <property type="nucleotide sequence ID" value="NC_017079.1"/>
</dbReference>
<dbReference type="SMART" id="SM00044">
    <property type="entry name" value="CYCc"/>
    <property type="match status" value="1"/>
</dbReference>
<dbReference type="KEGG" id="cap:CLDAP_05270"/>
<dbReference type="CDD" id="cd17574">
    <property type="entry name" value="REC_OmpR"/>
    <property type="match status" value="1"/>
</dbReference>
<dbReference type="OrthoDB" id="9806704at2"/>
<evidence type="ECO:0000313" key="7">
    <source>
        <dbReference type="Proteomes" id="UP000007880"/>
    </source>
</evidence>
<dbReference type="SUPFAM" id="SSF52172">
    <property type="entry name" value="CheY-like"/>
    <property type="match status" value="1"/>
</dbReference>
<dbReference type="Gene3D" id="3.30.70.1230">
    <property type="entry name" value="Nucleotide cyclase"/>
    <property type="match status" value="1"/>
</dbReference>
<dbReference type="PROSITE" id="PS50110">
    <property type="entry name" value="RESPONSE_REGULATORY"/>
    <property type="match status" value="1"/>
</dbReference>
<dbReference type="InterPro" id="IPR011006">
    <property type="entry name" value="CheY-like_superfamily"/>
</dbReference>
<keyword evidence="3" id="KW-0175">Coiled coil</keyword>
<keyword evidence="2" id="KW-0597">Phosphoprotein</keyword>
<evidence type="ECO:0000256" key="2">
    <source>
        <dbReference type="PROSITE-ProRule" id="PRU00169"/>
    </source>
</evidence>
<dbReference type="Gene3D" id="3.40.50.2300">
    <property type="match status" value="1"/>
</dbReference>
<dbReference type="Proteomes" id="UP000007880">
    <property type="component" value="Chromosome"/>
</dbReference>
<dbReference type="Pfam" id="PF00072">
    <property type="entry name" value="Response_reg"/>
    <property type="match status" value="1"/>
</dbReference>
<evidence type="ECO:0000313" key="6">
    <source>
        <dbReference type="EMBL" id="BAL98566.1"/>
    </source>
</evidence>
<proteinExistence type="inferred from homology"/>
<gene>
    <name evidence="6" type="ordered locus">CLDAP_05270</name>
</gene>
<sequence length="386" mass="42974">MVIDTLLDSPKLTGSQPLKILLVDDEPATLQLVRRMLQADGHDLYEATDGEQAIKLFDEIRPDLVLLDVVIPKMDGLEVLAELRKRDKMAGIIMVSALTSEQLAVKSMLGGADDYVNKPFRLKTIRLSIRQVMDKVRLRRRNANLQAELIAANQRLRQYMAKPLVETLLSSPQPPRLGGVREIVTVLFLDFSDFTSLSETLAPDDVVQILNDYYAFLTNIVIEHGGFMDKIMGDGFMALFNAPTTYVDHAERAVRSAIAMRRELYKRNQSRTHRLSARIGIHTGEAVVGNIGASVLMNYTAIGDAINLAKRLEESCESNQILITIDTLRHLSETTTETTTKWESIEFVSLGTRQFKGRRAAIEVFAVEDHALHGLAPAESAESASV</sequence>
<dbReference type="PANTHER" id="PTHR43081">
    <property type="entry name" value="ADENYLATE CYCLASE, TERMINAL-DIFFERENTIATION SPECIFIC-RELATED"/>
    <property type="match status" value="1"/>
</dbReference>
<accession>I0HZX9</accession>
<organism evidence="6 7">
    <name type="scientific">Caldilinea aerophila (strain DSM 14535 / JCM 11387 / NBRC 104270 / STL-6-O1)</name>
    <dbReference type="NCBI Taxonomy" id="926550"/>
    <lineage>
        <taxon>Bacteria</taxon>
        <taxon>Bacillati</taxon>
        <taxon>Chloroflexota</taxon>
        <taxon>Caldilineae</taxon>
        <taxon>Caldilineales</taxon>
        <taxon>Caldilineaceae</taxon>
        <taxon>Caldilinea</taxon>
    </lineage>
</organism>
<dbReference type="InterPro" id="IPR050697">
    <property type="entry name" value="Adenylyl/Guanylyl_Cyclase_3/4"/>
</dbReference>
<evidence type="ECO:0000259" key="4">
    <source>
        <dbReference type="PROSITE" id="PS50110"/>
    </source>
</evidence>
<dbReference type="PATRIC" id="fig|926550.5.peg.557"/>
<evidence type="ECO:0000256" key="3">
    <source>
        <dbReference type="SAM" id="Coils"/>
    </source>
</evidence>
<dbReference type="eggNOG" id="COG0745">
    <property type="taxonomic scope" value="Bacteria"/>
</dbReference>
<dbReference type="STRING" id="926550.CLDAP_05270"/>
<feature type="domain" description="Response regulatory" evidence="4">
    <location>
        <begin position="19"/>
        <end position="133"/>
    </location>
</feature>
<dbReference type="InterPro" id="IPR001789">
    <property type="entry name" value="Sig_transdc_resp-reg_receiver"/>
</dbReference>
<keyword evidence="7" id="KW-1185">Reference proteome</keyword>
<feature type="domain" description="Guanylate cyclase" evidence="5">
    <location>
        <begin position="185"/>
        <end position="313"/>
    </location>
</feature>
<dbReference type="GO" id="GO:0009190">
    <property type="term" value="P:cyclic nucleotide biosynthetic process"/>
    <property type="evidence" value="ECO:0007669"/>
    <property type="project" value="InterPro"/>
</dbReference>
<dbReference type="SUPFAM" id="SSF55073">
    <property type="entry name" value="Nucleotide cyclase"/>
    <property type="match status" value="1"/>
</dbReference>
<comment type="similarity">
    <text evidence="1">Belongs to the adenylyl cyclase class-3 family.</text>
</comment>
<dbReference type="InterPro" id="IPR001054">
    <property type="entry name" value="A/G_cyclase"/>
</dbReference>
<dbReference type="GO" id="GO:0004016">
    <property type="term" value="F:adenylate cyclase activity"/>
    <property type="evidence" value="ECO:0007669"/>
    <property type="project" value="UniProtKB-ARBA"/>
</dbReference>
<dbReference type="HOGENOM" id="CLU_000445_110_0_0"/>
<reference evidence="6 7" key="1">
    <citation type="submission" date="2012-02" db="EMBL/GenBank/DDBJ databases">
        <title>Complete genome sequence of Caldilinea aerophila DSM 14535 (= NBRC 102666).</title>
        <authorList>
            <person name="Oguchi A."/>
            <person name="Hosoyama A."/>
            <person name="Sekine M."/>
            <person name="Fukai R."/>
            <person name="Kato Y."/>
            <person name="Nakamura S."/>
            <person name="Hanada S."/>
            <person name="Yamazaki S."/>
            <person name="Fujita N."/>
        </authorList>
    </citation>
    <scope>NUCLEOTIDE SEQUENCE [LARGE SCALE GENOMIC DNA]</scope>
    <source>
        <strain evidence="7">DSM 14535 / JCM 11387 / NBRC 104270 / STL-6-O1</strain>
    </source>
</reference>